<evidence type="ECO:0000313" key="8">
    <source>
        <dbReference type="Proteomes" id="UP000647491"/>
    </source>
</evidence>
<evidence type="ECO:0000256" key="1">
    <source>
        <dbReference type="ARBA" id="ARBA00004141"/>
    </source>
</evidence>
<keyword evidence="3 6" id="KW-0812">Transmembrane</keyword>
<keyword evidence="4 6" id="KW-1133">Transmembrane helix</keyword>
<dbReference type="Pfam" id="PF01566">
    <property type="entry name" value="Nramp"/>
    <property type="match status" value="1"/>
</dbReference>
<feature type="transmembrane region" description="Helical" evidence="6">
    <location>
        <begin position="155"/>
        <end position="174"/>
    </location>
</feature>
<dbReference type="EMBL" id="JACRTJ010000003">
    <property type="protein sequence ID" value="MBC8597810.1"/>
    <property type="molecule type" value="Genomic_DNA"/>
</dbReference>
<protein>
    <submittedName>
        <fullName evidence="7">Divalent metal cation transporter</fullName>
    </submittedName>
</protein>
<accession>A0ABR7NNW6</accession>
<evidence type="ECO:0000256" key="4">
    <source>
        <dbReference type="ARBA" id="ARBA00022989"/>
    </source>
</evidence>
<feature type="transmembrane region" description="Helical" evidence="6">
    <location>
        <begin position="357"/>
        <end position="375"/>
    </location>
</feature>
<evidence type="ECO:0000313" key="7">
    <source>
        <dbReference type="EMBL" id="MBC8597810.1"/>
    </source>
</evidence>
<feature type="transmembrane region" description="Helical" evidence="6">
    <location>
        <begin position="319"/>
        <end position="345"/>
    </location>
</feature>
<dbReference type="Proteomes" id="UP000647491">
    <property type="component" value="Unassembled WGS sequence"/>
</dbReference>
<evidence type="ECO:0000256" key="2">
    <source>
        <dbReference type="ARBA" id="ARBA00022448"/>
    </source>
</evidence>
<proteinExistence type="predicted"/>
<keyword evidence="5 6" id="KW-0472">Membrane</keyword>
<evidence type="ECO:0000256" key="6">
    <source>
        <dbReference type="SAM" id="Phobius"/>
    </source>
</evidence>
<dbReference type="PANTHER" id="PTHR11706">
    <property type="entry name" value="SOLUTE CARRIER PROTEIN FAMILY 11 MEMBER"/>
    <property type="match status" value="1"/>
</dbReference>
<reference evidence="7 8" key="1">
    <citation type="submission" date="2020-08" db="EMBL/GenBank/DDBJ databases">
        <title>Genome public.</title>
        <authorList>
            <person name="Liu C."/>
            <person name="Sun Q."/>
        </authorList>
    </citation>
    <scope>NUCLEOTIDE SEQUENCE [LARGE SCALE GENOMIC DNA]</scope>
    <source>
        <strain evidence="7 8">BX10</strain>
    </source>
</reference>
<keyword evidence="2" id="KW-0813">Transport</keyword>
<evidence type="ECO:0000256" key="3">
    <source>
        <dbReference type="ARBA" id="ARBA00022692"/>
    </source>
</evidence>
<feature type="transmembrane region" description="Helical" evidence="6">
    <location>
        <begin position="381"/>
        <end position="403"/>
    </location>
</feature>
<name>A0ABR7NNW6_9FIRM</name>
<comment type="subcellular location">
    <subcellularLocation>
        <location evidence="1">Membrane</location>
        <topology evidence="1">Multi-pass membrane protein</topology>
    </subcellularLocation>
</comment>
<feature type="transmembrane region" description="Helical" evidence="6">
    <location>
        <begin position="268"/>
        <end position="288"/>
    </location>
</feature>
<keyword evidence="8" id="KW-1185">Reference proteome</keyword>
<feature type="transmembrane region" description="Helical" evidence="6">
    <location>
        <begin position="186"/>
        <end position="207"/>
    </location>
</feature>
<feature type="transmembrane region" description="Helical" evidence="6">
    <location>
        <begin position="71"/>
        <end position="89"/>
    </location>
</feature>
<organism evidence="7 8">
    <name type="scientific">Enterocloster hominis</name>
    <name type="common">ex Liu et al. 2021</name>
    <dbReference type="NCBI Taxonomy" id="2763663"/>
    <lineage>
        <taxon>Bacteria</taxon>
        <taxon>Bacillati</taxon>
        <taxon>Bacillota</taxon>
        <taxon>Clostridia</taxon>
        <taxon>Lachnospirales</taxon>
        <taxon>Lachnospiraceae</taxon>
        <taxon>Enterocloster</taxon>
    </lineage>
</organism>
<dbReference type="InterPro" id="IPR001046">
    <property type="entry name" value="NRAMP_fam"/>
</dbReference>
<feature type="transmembrane region" description="Helical" evidence="6">
    <location>
        <begin position="44"/>
        <end position="65"/>
    </location>
</feature>
<comment type="caution">
    <text evidence="7">The sequence shown here is derived from an EMBL/GenBank/DDBJ whole genome shotgun (WGS) entry which is preliminary data.</text>
</comment>
<dbReference type="PANTHER" id="PTHR11706:SF33">
    <property type="entry name" value="NATURAL RESISTANCE-ASSOCIATED MACROPHAGE PROTEIN 2"/>
    <property type="match status" value="1"/>
</dbReference>
<feature type="transmembrane region" description="Helical" evidence="6">
    <location>
        <begin position="227"/>
        <end position="247"/>
    </location>
</feature>
<gene>
    <name evidence="7" type="ORF">H8708_00945</name>
</gene>
<feature type="transmembrane region" description="Helical" evidence="6">
    <location>
        <begin position="110"/>
        <end position="135"/>
    </location>
</feature>
<evidence type="ECO:0000256" key="5">
    <source>
        <dbReference type="ARBA" id="ARBA00023136"/>
    </source>
</evidence>
<sequence>MNGTEVNPRYSENALKEKAFLQELNKKPPLQKFFGYCKLSGPGFMNAAFTLGAGSFASSVTLGAAYGYDMLWIPLYSFALGLFMLALATRFVTASEISVIKAQDKFHGKFFGSFATGLVACFVASIVYNFGQYALGADAVTALFSVVNINVPKNISWILLVAISVPLSLMYGSGDNPKGVKIVENAMKILIGIMLVVFGAVLCVTGVDFKAMIKGLLIPTLPSGIDGIVMLIASLTATIGVMDWVLFNNGMESRGYSENHETLGRFDAVFGGLIPVTLVLSFVSIAFAEAFAGQEGIPTDSTALCNALVSVIPSIWIQLGFYIGIIALVCSSMIGLSVTCATSFYQSTNVKKDTKAWYHPFIVLAPQIGFLGAFFGKPVMVVVFIAAMQSLFNWISGNSWYLLGNDPRYLGKKVIQSRFFNAGILACISVLNIVFITFIMSKMGVWPA</sequence>
<dbReference type="RefSeq" id="WP_022273128.1">
    <property type="nucleotide sequence ID" value="NZ_JACRTJ010000003.1"/>
</dbReference>
<feature type="transmembrane region" description="Helical" evidence="6">
    <location>
        <begin position="419"/>
        <end position="440"/>
    </location>
</feature>